<accession>A0AAV4PRB1</accession>
<dbReference type="EMBL" id="BPLR01004900">
    <property type="protein sequence ID" value="GIX98369.1"/>
    <property type="molecule type" value="Genomic_DNA"/>
</dbReference>
<keyword evidence="2" id="KW-1185">Reference proteome</keyword>
<gene>
    <name evidence="1" type="ORF">CEXT_168141</name>
</gene>
<protein>
    <submittedName>
        <fullName evidence="1">Uncharacterized protein</fullName>
    </submittedName>
</protein>
<proteinExistence type="predicted"/>
<dbReference type="AlphaFoldDB" id="A0AAV4PRB1"/>
<comment type="caution">
    <text evidence="1">The sequence shown here is derived from an EMBL/GenBank/DDBJ whole genome shotgun (WGS) entry which is preliminary data.</text>
</comment>
<name>A0AAV4PRB1_CAEEX</name>
<reference evidence="1 2" key="1">
    <citation type="submission" date="2021-06" db="EMBL/GenBank/DDBJ databases">
        <title>Caerostris extrusa draft genome.</title>
        <authorList>
            <person name="Kono N."/>
            <person name="Arakawa K."/>
        </authorList>
    </citation>
    <scope>NUCLEOTIDE SEQUENCE [LARGE SCALE GENOMIC DNA]</scope>
</reference>
<evidence type="ECO:0000313" key="2">
    <source>
        <dbReference type="Proteomes" id="UP001054945"/>
    </source>
</evidence>
<organism evidence="1 2">
    <name type="scientific">Caerostris extrusa</name>
    <name type="common">Bark spider</name>
    <name type="synonym">Caerostris bankana</name>
    <dbReference type="NCBI Taxonomy" id="172846"/>
    <lineage>
        <taxon>Eukaryota</taxon>
        <taxon>Metazoa</taxon>
        <taxon>Ecdysozoa</taxon>
        <taxon>Arthropoda</taxon>
        <taxon>Chelicerata</taxon>
        <taxon>Arachnida</taxon>
        <taxon>Araneae</taxon>
        <taxon>Araneomorphae</taxon>
        <taxon>Entelegynae</taxon>
        <taxon>Araneoidea</taxon>
        <taxon>Araneidae</taxon>
        <taxon>Caerostris</taxon>
    </lineage>
</organism>
<dbReference type="Proteomes" id="UP001054945">
    <property type="component" value="Unassembled WGS sequence"/>
</dbReference>
<sequence length="147" mass="16462">MGRGGRWKKTTVVPPPPPHLKERGICCLIPEVSTEVLSACDKRPLAQKGADSKQVIKATFCLTTGWPFKQATFIRNQRITYFMFVREIALIDKSNRFLGEIRLTFSCHGGSKNDLRFLSSPTLIGSTCFLIAKSSIEEQFLCRLGIP</sequence>
<evidence type="ECO:0000313" key="1">
    <source>
        <dbReference type="EMBL" id="GIX98369.1"/>
    </source>
</evidence>